<comment type="caution">
    <text evidence="3">The sequence shown here is derived from an EMBL/GenBank/DDBJ whole genome shotgun (WGS) entry which is preliminary data.</text>
</comment>
<organism evidence="3 4">
    <name type="scientific">Methylorubrum populi</name>
    <dbReference type="NCBI Taxonomy" id="223967"/>
    <lineage>
        <taxon>Bacteria</taxon>
        <taxon>Pseudomonadati</taxon>
        <taxon>Pseudomonadota</taxon>
        <taxon>Alphaproteobacteria</taxon>
        <taxon>Hyphomicrobiales</taxon>
        <taxon>Methylobacteriaceae</taxon>
        <taxon>Methylorubrum</taxon>
    </lineage>
</organism>
<dbReference type="InterPro" id="IPR019401">
    <property type="entry name" value="Znf_CHCC"/>
</dbReference>
<dbReference type="Proteomes" id="UP000469949">
    <property type="component" value="Unassembled WGS sequence"/>
</dbReference>
<name>A0A833J3W3_9HYPH</name>
<evidence type="ECO:0000256" key="1">
    <source>
        <dbReference type="SAM" id="MobiDB-lite"/>
    </source>
</evidence>
<evidence type="ECO:0000313" key="3">
    <source>
        <dbReference type="EMBL" id="KAB7784173.1"/>
    </source>
</evidence>
<evidence type="ECO:0000259" key="2">
    <source>
        <dbReference type="Pfam" id="PF10276"/>
    </source>
</evidence>
<dbReference type="Pfam" id="PF10276">
    <property type="entry name" value="zf-CHCC"/>
    <property type="match status" value="1"/>
</dbReference>
<feature type="domain" description="Zinc finger CHCC-type" evidence="2">
    <location>
        <begin position="23"/>
        <end position="58"/>
    </location>
</feature>
<evidence type="ECO:0000313" key="4">
    <source>
        <dbReference type="Proteomes" id="UP000469949"/>
    </source>
</evidence>
<gene>
    <name evidence="3" type="ORF">F8B43_2206</name>
</gene>
<sequence length="97" mass="10495">MADKAVPHFHNQAGVSVIAVGSKEFMCIGALPPFDHPHVFLDMGSETEIICQYCSTLFRYDPKLKPGTAEPAGCVWHDEPPAASKSETVKPEIVKAA</sequence>
<dbReference type="Gene3D" id="2.60.260.40">
    <property type="entry name" value="q5lls5 like domains"/>
    <property type="match status" value="1"/>
</dbReference>
<protein>
    <recommendedName>
        <fullName evidence="2">Zinc finger CHCC-type domain-containing protein</fullName>
    </recommendedName>
</protein>
<accession>A0A833J3W3</accession>
<proteinExistence type="predicted"/>
<feature type="compositionally biased region" description="Basic and acidic residues" evidence="1">
    <location>
        <begin position="87"/>
        <end position="97"/>
    </location>
</feature>
<dbReference type="AlphaFoldDB" id="A0A833J3W3"/>
<dbReference type="EMBL" id="WEKV01000010">
    <property type="protein sequence ID" value="KAB7784173.1"/>
    <property type="molecule type" value="Genomic_DNA"/>
</dbReference>
<feature type="region of interest" description="Disordered" evidence="1">
    <location>
        <begin position="78"/>
        <end position="97"/>
    </location>
</feature>
<dbReference type="RefSeq" id="WP_152276966.1">
    <property type="nucleotide sequence ID" value="NZ_WEKV01000010.1"/>
</dbReference>
<reference evidence="3 4" key="1">
    <citation type="submission" date="2019-10" db="EMBL/GenBank/DDBJ databases">
        <title>Draft Genome Sequence of the Caffeine Degrading Methylotroph Methylorubrum populi PINKEL.</title>
        <authorList>
            <person name="Dawson S.C."/>
            <person name="Zhang X."/>
            <person name="Wright M.E."/>
            <person name="Sharma G."/>
            <person name="Langner J.T."/>
            <person name="Ditty J.L."/>
            <person name="Subuyuj G.A."/>
        </authorList>
    </citation>
    <scope>NUCLEOTIDE SEQUENCE [LARGE SCALE GENOMIC DNA]</scope>
    <source>
        <strain evidence="3 4">Pinkel</strain>
    </source>
</reference>